<accession>A0ABP6M573</accession>
<sequence length="73" mass="7806">MKQAADGESWALADESISLSAAFEGTEAIAQARDYARSFLQDLQAVHGVPVSVRAMGNAPRRRGGVPYALMLK</sequence>
<evidence type="ECO:0000313" key="1">
    <source>
        <dbReference type="EMBL" id="GAA3074540.1"/>
    </source>
</evidence>
<gene>
    <name evidence="1" type="ORF">GCM10010448_66260</name>
</gene>
<dbReference type="EMBL" id="BAAAUF010000083">
    <property type="protein sequence ID" value="GAA3074540.1"/>
    <property type="molecule type" value="Genomic_DNA"/>
</dbReference>
<dbReference type="Proteomes" id="UP001501532">
    <property type="component" value="Unassembled WGS sequence"/>
</dbReference>
<reference evidence="2" key="1">
    <citation type="journal article" date="2019" name="Int. J. Syst. Evol. Microbiol.">
        <title>The Global Catalogue of Microorganisms (GCM) 10K type strain sequencing project: providing services to taxonomists for standard genome sequencing and annotation.</title>
        <authorList>
            <consortium name="The Broad Institute Genomics Platform"/>
            <consortium name="The Broad Institute Genome Sequencing Center for Infectious Disease"/>
            <person name="Wu L."/>
            <person name="Ma J."/>
        </authorList>
    </citation>
    <scope>NUCLEOTIDE SEQUENCE [LARGE SCALE GENOMIC DNA]</scope>
    <source>
        <strain evidence="2">JCM 9091</strain>
    </source>
</reference>
<evidence type="ECO:0000313" key="2">
    <source>
        <dbReference type="Proteomes" id="UP001501532"/>
    </source>
</evidence>
<name>A0ABP6M573_9ACTN</name>
<comment type="caution">
    <text evidence="1">The sequence shown here is derived from an EMBL/GenBank/DDBJ whole genome shotgun (WGS) entry which is preliminary data.</text>
</comment>
<organism evidence="1 2">
    <name type="scientific">Streptomyces glomeratus</name>
    <dbReference type="NCBI Taxonomy" id="284452"/>
    <lineage>
        <taxon>Bacteria</taxon>
        <taxon>Bacillati</taxon>
        <taxon>Actinomycetota</taxon>
        <taxon>Actinomycetes</taxon>
        <taxon>Kitasatosporales</taxon>
        <taxon>Streptomycetaceae</taxon>
        <taxon>Streptomyces</taxon>
    </lineage>
</organism>
<dbReference type="RefSeq" id="WP_234520350.1">
    <property type="nucleotide sequence ID" value="NZ_BAAAUF010000083.1"/>
</dbReference>
<proteinExistence type="predicted"/>
<protein>
    <submittedName>
        <fullName evidence="1">Uncharacterized protein</fullName>
    </submittedName>
</protein>
<keyword evidence="2" id="KW-1185">Reference proteome</keyword>